<organism evidence="2">
    <name type="scientific">Cacopsylla melanoneura</name>
    <dbReference type="NCBI Taxonomy" id="428564"/>
    <lineage>
        <taxon>Eukaryota</taxon>
        <taxon>Metazoa</taxon>
        <taxon>Ecdysozoa</taxon>
        <taxon>Arthropoda</taxon>
        <taxon>Hexapoda</taxon>
        <taxon>Insecta</taxon>
        <taxon>Pterygota</taxon>
        <taxon>Neoptera</taxon>
        <taxon>Paraneoptera</taxon>
        <taxon>Hemiptera</taxon>
        <taxon>Sternorrhyncha</taxon>
        <taxon>Psylloidea</taxon>
        <taxon>Psyllidae</taxon>
        <taxon>Psyllinae</taxon>
        <taxon>Cacopsylla</taxon>
    </lineage>
</organism>
<dbReference type="EMBL" id="HBUF01371226">
    <property type="protein sequence ID" value="CAG6726234.1"/>
    <property type="molecule type" value="Transcribed_RNA"/>
</dbReference>
<sequence length="415" mass="45972">MSSNQRKSFFDLSASGQKKRLKAAQDVPLPGSGSQSSSSRREEDVPDSPVPLSQPHPSSEDQALGHCPRSDELELCPSASSSDEYEIEDENNVEDSSEESSNDDDHDDDIGIREKLRNWASQYKITATALTALLHILTSHICFSSLPLDGRTLCRTPRNINTVEVEPGHYSHIGLKSTLIKLMSGVSHTINTVILHISTDGLPLFKSMPGELWPILGSIKNVCSLSKIVFPIGIYFGKKKPIDCCLFLKEFVEESIDVINNGITIEGRKFQVLIQGIICDTPARSYILGTKSHTGYSSCIRCKQEGIYDKGRMTFPSVNAPPRCHEDFLIQRDLDFQVSESLLVKIPGLDLVKNLPLDYMHAVCLGVVKKLLLTWTSGPVNKCKFPSRLVNQLYSFVLCHNLSAYCSILGFPNTI</sequence>
<name>A0A8D8YCT7_9HEMI</name>
<dbReference type="PANTHER" id="PTHR33053:SF24">
    <property type="entry name" value="TRANSPOSASE DOMAIN-CONTAINING PROTEIN"/>
    <property type="match status" value="1"/>
</dbReference>
<feature type="region of interest" description="Disordered" evidence="1">
    <location>
        <begin position="1"/>
        <end position="109"/>
    </location>
</feature>
<protein>
    <recommendedName>
        <fullName evidence="3">Transposase domain-containing protein</fullName>
    </recommendedName>
</protein>
<evidence type="ECO:0000256" key="1">
    <source>
        <dbReference type="SAM" id="MobiDB-lite"/>
    </source>
</evidence>
<accession>A0A8D8YCT7</accession>
<reference evidence="2" key="1">
    <citation type="submission" date="2021-05" db="EMBL/GenBank/DDBJ databases">
        <authorList>
            <person name="Alioto T."/>
            <person name="Alioto T."/>
            <person name="Gomez Garrido J."/>
        </authorList>
    </citation>
    <scope>NUCLEOTIDE SEQUENCE</scope>
</reference>
<proteinExistence type="predicted"/>
<evidence type="ECO:0008006" key="3">
    <source>
        <dbReference type="Google" id="ProtNLM"/>
    </source>
</evidence>
<feature type="compositionally biased region" description="Acidic residues" evidence="1">
    <location>
        <begin position="83"/>
        <end position="108"/>
    </location>
</feature>
<dbReference type="PANTHER" id="PTHR33053">
    <property type="entry name" value="PROTEIN, PUTATIVE-RELATED"/>
    <property type="match status" value="1"/>
</dbReference>
<dbReference type="AlphaFoldDB" id="A0A8D8YCT7"/>
<evidence type="ECO:0000313" key="2">
    <source>
        <dbReference type="EMBL" id="CAG6726234.1"/>
    </source>
</evidence>